<proteinExistence type="inferred from homology"/>
<evidence type="ECO:0000259" key="8">
    <source>
        <dbReference type="Pfam" id="PF07282"/>
    </source>
</evidence>
<protein>
    <submittedName>
        <fullName evidence="10">Transposase OrfB</fullName>
    </submittedName>
</protein>
<comment type="similarity">
    <text evidence="1">In the C-terminal section; belongs to the transposase 35 family.</text>
</comment>
<name>A0A1S6PUD4_HELPX</name>
<feature type="domain" description="Cas12f1-like TNB" evidence="8">
    <location>
        <begin position="312"/>
        <end position="377"/>
    </location>
</feature>
<feature type="domain" description="Probable transposase IS891/IS1136/IS1341" evidence="7">
    <location>
        <begin position="179"/>
        <end position="298"/>
    </location>
</feature>
<sequence>MSAISITHKIALKPNNKHITYFKKAFGCARLAYNWGLAKWKENYQLGIKTNHLQLKKEFNALKKSQFNFVYEVTKYATQQPFIHLNLAFNKFFRDLKKGLVSYPKFKKKREFQGSFYIGGDQIKIIQTANTDYLKIPNLPPIKLTEKLRFQGKIHNATITQKGDHFYVSIFCDIDESEYKRTHKLQESHNKLGIDTGIKSFVSLSNGLNIYAPKPLDKLTRKLVRISRQLSKKIHPKTKGDKTKKSNNYLKHSKKLTHLHEKIANIRLDFLHKLTSSLIRHSNSFCLESLKVKNMFKNHRLAKSLSDVSMSAFNTLLEYKAKYSNKEILRADTYYPSSKTCSNCQKVKQDLKLKDRIYQCLECGFELDRDINAAINLLKHLVGRVTAEFTPMDLTALLNDLSNNRLATSKVELGIQQKSQIERIL</sequence>
<dbReference type="RefSeq" id="WP_077231798.1">
    <property type="nucleotide sequence ID" value="NZ_AP017633.1"/>
</dbReference>
<evidence type="ECO:0000259" key="9">
    <source>
        <dbReference type="Pfam" id="PF12323"/>
    </source>
</evidence>
<keyword evidence="6" id="KW-0233">DNA recombination</keyword>
<dbReference type="GO" id="GO:0032196">
    <property type="term" value="P:transposition"/>
    <property type="evidence" value="ECO:0007669"/>
    <property type="project" value="UniProtKB-KW"/>
</dbReference>
<organism evidence="10">
    <name type="scientific">Helicobacter pylori</name>
    <name type="common">Campylobacter pylori</name>
    <dbReference type="NCBI Taxonomy" id="210"/>
    <lineage>
        <taxon>Bacteria</taxon>
        <taxon>Pseudomonadati</taxon>
        <taxon>Campylobacterota</taxon>
        <taxon>Epsilonproteobacteria</taxon>
        <taxon>Campylobacterales</taxon>
        <taxon>Helicobacteraceae</taxon>
        <taxon>Helicobacter</taxon>
    </lineage>
</organism>
<evidence type="ECO:0000256" key="2">
    <source>
        <dbReference type="ARBA" id="ARBA00022578"/>
    </source>
</evidence>
<evidence type="ECO:0000313" key="10">
    <source>
        <dbReference type="EMBL" id="AQV04126.1"/>
    </source>
</evidence>
<evidence type="ECO:0000259" key="7">
    <source>
        <dbReference type="Pfam" id="PF01385"/>
    </source>
</evidence>
<reference evidence="10" key="1">
    <citation type="journal article" date="2017" name="MBio">
        <title>Fallacy of the Unique Genome: Sequence Diversity within Single Helicobacter pylori Strains.</title>
        <authorList>
            <person name="Draper J.L."/>
            <person name="Hansen L.M."/>
            <person name="Bernick D.L."/>
            <person name="Abedrabbo S."/>
            <person name="Underwood J.G."/>
            <person name="Kong N."/>
            <person name="Huang B.C."/>
            <person name="Weis A.M."/>
            <person name="Weimer B.C."/>
            <person name="van Vliet A.H."/>
            <person name="Pourmand N."/>
            <person name="Solnick J.V."/>
            <person name="Karplus K."/>
            <person name="Ottemann K.M."/>
        </authorList>
    </citation>
    <scope>NUCLEOTIDE SEQUENCE</scope>
    <source>
        <strain evidence="10">SS1</strain>
    </source>
</reference>
<feature type="domain" description="Transposase putative helix-turn-helix" evidence="9">
    <location>
        <begin position="1"/>
        <end position="48"/>
    </location>
</feature>
<keyword evidence="5" id="KW-0238">DNA-binding</keyword>
<dbReference type="GO" id="GO:0006310">
    <property type="term" value="P:DNA recombination"/>
    <property type="evidence" value="ECO:0007669"/>
    <property type="project" value="UniProtKB-KW"/>
</dbReference>
<dbReference type="Pfam" id="PF01385">
    <property type="entry name" value="OrfB_IS605"/>
    <property type="match status" value="1"/>
</dbReference>
<dbReference type="InterPro" id="IPR021027">
    <property type="entry name" value="Transposase_put_HTH"/>
</dbReference>
<dbReference type="AlphaFoldDB" id="A0A1S6PUD4"/>
<dbReference type="EMBL" id="KY555128">
    <property type="protein sequence ID" value="AQV04126.1"/>
    <property type="molecule type" value="Genomic_DNA"/>
</dbReference>
<evidence type="ECO:0000256" key="1">
    <source>
        <dbReference type="ARBA" id="ARBA00008761"/>
    </source>
</evidence>
<dbReference type="NCBIfam" id="NF040570">
    <property type="entry name" value="guided_TnpB"/>
    <property type="match status" value="1"/>
</dbReference>
<dbReference type="Pfam" id="PF07282">
    <property type="entry name" value="Cas12f1-like_TNB"/>
    <property type="match status" value="1"/>
</dbReference>
<dbReference type="GO" id="GO:0003677">
    <property type="term" value="F:DNA binding"/>
    <property type="evidence" value="ECO:0007669"/>
    <property type="project" value="UniProtKB-KW"/>
</dbReference>
<evidence type="ECO:0000256" key="3">
    <source>
        <dbReference type="ARBA" id="ARBA00022723"/>
    </source>
</evidence>
<dbReference type="InterPro" id="IPR001959">
    <property type="entry name" value="Transposase"/>
</dbReference>
<keyword evidence="2" id="KW-0815">Transposition</keyword>
<dbReference type="GO" id="GO:0046872">
    <property type="term" value="F:metal ion binding"/>
    <property type="evidence" value="ECO:0007669"/>
    <property type="project" value="UniProtKB-KW"/>
</dbReference>
<keyword evidence="4" id="KW-0862">Zinc</keyword>
<evidence type="ECO:0000256" key="4">
    <source>
        <dbReference type="ARBA" id="ARBA00022833"/>
    </source>
</evidence>
<dbReference type="InterPro" id="IPR010095">
    <property type="entry name" value="Cas12f1-like_TNB"/>
</dbReference>
<keyword evidence="3" id="KW-0479">Metal-binding</keyword>
<accession>A0A1S6PUD4</accession>
<evidence type="ECO:0000256" key="5">
    <source>
        <dbReference type="ARBA" id="ARBA00023125"/>
    </source>
</evidence>
<dbReference type="Pfam" id="PF12323">
    <property type="entry name" value="HTH_OrfB_IS605"/>
    <property type="match status" value="1"/>
</dbReference>
<evidence type="ECO:0000256" key="6">
    <source>
        <dbReference type="ARBA" id="ARBA00023172"/>
    </source>
</evidence>